<dbReference type="OrthoDB" id="583178at2"/>
<name>A0A5M8FK41_9GAMM</name>
<reference evidence="1 2" key="1">
    <citation type="submission" date="2019-09" db="EMBL/GenBank/DDBJ databases">
        <title>Whole-genome sequence of the purple sulfur bacterium Thiohalocapsa marina DSM 19078.</title>
        <authorList>
            <person name="Kyndt J.A."/>
            <person name="Meyer T.E."/>
        </authorList>
    </citation>
    <scope>NUCLEOTIDE SEQUENCE [LARGE SCALE GENOMIC DNA]</scope>
    <source>
        <strain evidence="1 2">DSM 19078</strain>
    </source>
</reference>
<proteinExistence type="predicted"/>
<dbReference type="Proteomes" id="UP000322981">
    <property type="component" value="Unassembled WGS sequence"/>
</dbReference>
<comment type="caution">
    <text evidence="1">The sequence shown here is derived from an EMBL/GenBank/DDBJ whole genome shotgun (WGS) entry which is preliminary data.</text>
</comment>
<dbReference type="AlphaFoldDB" id="A0A5M8FK41"/>
<gene>
    <name evidence="1" type="ORF">F2Q65_09955</name>
</gene>
<dbReference type="EMBL" id="VWXX01000013">
    <property type="protein sequence ID" value="KAA6185047.1"/>
    <property type="molecule type" value="Genomic_DNA"/>
</dbReference>
<evidence type="ECO:0000313" key="2">
    <source>
        <dbReference type="Proteomes" id="UP000322981"/>
    </source>
</evidence>
<dbReference type="RefSeq" id="WP_150092925.1">
    <property type="nucleotide sequence ID" value="NZ_VWXX01000013.1"/>
</dbReference>
<organism evidence="1 2">
    <name type="scientific">Thiohalocapsa marina</name>
    <dbReference type="NCBI Taxonomy" id="424902"/>
    <lineage>
        <taxon>Bacteria</taxon>
        <taxon>Pseudomonadati</taxon>
        <taxon>Pseudomonadota</taxon>
        <taxon>Gammaproteobacteria</taxon>
        <taxon>Chromatiales</taxon>
        <taxon>Chromatiaceae</taxon>
        <taxon>Thiohalocapsa</taxon>
    </lineage>
</organism>
<protein>
    <recommendedName>
        <fullName evidence="3">Addiction module protein</fullName>
    </recommendedName>
</protein>
<accession>A0A5M8FK41</accession>
<sequence length="77" mass="8766">MPQPITLNQAIDAVTQLPPQQQEMLLDILQHRWSEARRDEIAEAARQAQADFQQGRLKAQHADAVIQNLHQSLEDEA</sequence>
<keyword evidence="2" id="KW-1185">Reference proteome</keyword>
<evidence type="ECO:0008006" key="3">
    <source>
        <dbReference type="Google" id="ProtNLM"/>
    </source>
</evidence>
<evidence type="ECO:0000313" key="1">
    <source>
        <dbReference type="EMBL" id="KAA6185047.1"/>
    </source>
</evidence>